<feature type="compositionally biased region" description="Polar residues" evidence="1">
    <location>
        <begin position="69"/>
        <end position="84"/>
    </location>
</feature>
<evidence type="ECO:0000313" key="4">
    <source>
        <dbReference type="Proteomes" id="UP000282438"/>
    </source>
</evidence>
<evidence type="ECO:0000256" key="2">
    <source>
        <dbReference type="SAM" id="Phobius"/>
    </source>
</evidence>
<feature type="compositionally biased region" description="Basic and acidic residues" evidence="1">
    <location>
        <begin position="134"/>
        <end position="146"/>
    </location>
</feature>
<protein>
    <submittedName>
        <fullName evidence="3">Uncharacterized protein</fullName>
    </submittedName>
</protein>
<gene>
    <name evidence="3" type="ORF">EJO50_05520</name>
</gene>
<proteinExistence type="predicted"/>
<accession>A0A3S8ZRE3</accession>
<dbReference type="Proteomes" id="UP000282438">
    <property type="component" value="Chromosome"/>
</dbReference>
<reference evidence="3 4" key="1">
    <citation type="submission" date="2018-12" db="EMBL/GenBank/DDBJ databases">
        <title>Complete genome sequence of Iodobacter sp. H11R3.</title>
        <authorList>
            <person name="Bae J.-W."/>
        </authorList>
    </citation>
    <scope>NUCLEOTIDE SEQUENCE [LARGE SCALE GENOMIC DNA]</scope>
    <source>
        <strain evidence="3 4">H11R3</strain>
    </source>
</reference>
<name>A0A3S8ZRE3_9NEIS</name>
<dbReference type="OrthoDB" id="8595475at2"/>
<keyword evidence="2" id="KW-0812">Transmembrane</keyword>
<organism evidence="3 4">
    <name type="scientific">Iodobacter ciconiae</name>
    <dbReference type="NCBI Taxonomy" id="2496266"/>
    <lineage>
        <taxon>Bacteria</taxon>
        <taxon>Pseudomonadati</taxon>
        <taxon>Pseudomonadota</taxon>
        <taxon>Betaproteobacteria</taxon>
        <taxon>Neisseriales</taxon>
        <taxon>Chitinibacteraceae</taxon>
        <taxon>Iodobacter</taxon>
    </lineage>
</organism>
<sequence length="177" mass="19378">MKKYSLFNSLVLALLIHLVFLLFYHAKEPVLQTPRPAMQIFLEALRPKVIPTPNRSPPAVNPSIKKRVPSTTAKPRQTARQSLNALHAKEATNSTRDKTLPGPKLDLSIPKDVINPEPESPPKIAGLKPPTKTPRSELAKSLDKANRPDCKKAYSGLGLLAVVPLIADAVNNSGCQW</sequence>
<dbReference type="EMBL" id="CP034433">
    <property type="protein sequence ID" value="AZN35985.1"/>
    <property type="molecule type" value="Genomic_DNA"/>
</dbReference>
<keyword evidence="4" id="KW-1185">Reference proteome</keyword>
<evidence type="ECO:0000313" key="3">
    <source>
        <dbReference type="EMBL" id="AZN35985.1"/>
    </source>
</evidence>
<feature type="compositionally biased region" description="Basic and acidic residues" evidence="1">
    <location>
        <begin position="87"/>
        <end position="99"/>
    </location>
</feature>
<keyword evidence="2" id="KW-0472">Membrane</keyword>
<evidence type="ECO:0000256" key="1">
    <source>
        <dbReference type="SAM" id="MobiDB-lite"/>
    </source>
</evidence>
<feature type="transmembrane region" description="Helical" evidence="2">
    <location>
        <begin position="6"/>
        <end position="26"/>
    </location>
</feature>
<dbReference type="AlphaFoldDB" id="A0A3S8ZRE3"/>
<keyword evidence="2" id="KW-1133">Transmembrane helix</keyword>
<dbReference type="KEGG" id="iod:EJO50_05520"/>
<dbReference type="RefSeq" id="WP_125972235.1">
    <property type="nucleotide sequence ID" value="NZ_CP034433.1"/>
</dbReference>
<feature type="region of interest" description="Disordered" evidence="1">
    <location>
        <begin position="52"/>
        <end position="146"/>
    </location>
</feature>